<dbReference type="EMBL" id="CP004885">
    <property type="protein sequence ID" value="AGX88161.1"/>
    <property type="molecule type" value="Genomic_DNA"/>
</dbReference>
<dbReference type="HOGENOM" id="CLU_2932734_0_0_4"/>
<dbReference type="AlphaFoldDB" id="U5N9B7"/>
<keyword evidence="2" id="KW-1185">Reference proteome</keyword>
<evidence type="ECO:0000313" key="1">
    <source>
        <dbReference type="EMBL" id="AGX88161.1"/>
    </source>
</evidence>
<dbReference type="STRING" id="946483.Cenrod_2090"/>
<organism evidence="1 2">
    <name type="scientific">Candidatus Symbiobacter mobilis CR</name>
    <dbReference type="NCBI Taxonomy" id="946483"/>
    <lineage>
        <taxon>Bacteria</taxon>
        <taxon>Pseudomonadati</taxon>
        <taxon>Pseudomonadota</taxon>
        <taxon>Betaproteobacteria</taxon>
        <taxon>Burkholderiales</taxon>
        <taxon>Comamonadaceae</taxon>
    </lineage>
</organism>
<evidence type="ECO:0000313" key="2">
    <source>
        <dbReference type="Proteomes" id="UP000017184"/>
    </source>
</evidence>
<name>U5N9B7_9BURK</name>
<gene>
    <name evidence="1" type="ORF">Cenrod_2090</name>
</gene>
<dbReference type="KEGG" id="cbx:Cenrod_2090"/>
<accession>U5N9B7</accession>
<reference evidence="1 2" key="1">
    <citation type="journal article" date="2013" name="Genome Biol.">
        <title>Genomic analysis reveals key aspects of prokaryotic symbiosis in the phototrophic consortium "Chlorochromatium aggregatum".</title>
        <authorList>
            <person name="Liu Z."/>
            <person name="Muller J."/>
            <person name="Li T."/>
            <person name="Alvey R.M."/>
            <person name="Vogl K."/>
            <person name="Frigaard N.U."/>
            <person name="Rockwell N.C."/>
            <person name="Boyd E.S."/>
            <person name="Tomsho L.P."/>
            <person name="Schuster S.C."/>
            <person name="Henke P."/>
            <person name="Rohde M."/>
            <person name="Overmann J."/>
            <person name="Bryant D.A."/>
        </authorList>
    </citation>
    <scope>NUCLEOTIDE SEQUENCE [LARGE SCALE GENOMIC DNA]</scope>
    <source>
        <strain evidence="1">CR</strain>
    </source>
</reference>
<dbReference type="Proteomes" id="UP000017184">
    <property type="component" value="Chromosome"/>
</dbReference>
<protein>
    <submittedName>
        <fullName evidence="1">Uncharacterized protein</fullName>
    </submittedName>
</protein>
<proteinExistence type="predicted"/>
<sequence length="60" mass="6519">MLQVCLSPVSASVWFVTSCPFHGVHPVDEIATHPIALLAARPTEESSIVQSAPIFQNFLK</sequence>